<gene>
    <name evidence="2" type="ORF">BT67DRAFT_385179</name>
</gene>
<protein>
    <submittedName>
        <fullName evidence="2">Uncharacterized protein</fullName>
    </submittedName>
</protein>
<organism evidence="2 3">
    <name type="scientific">Trichocladium antarcticum</name>
    <dbReference type="NCBI Taxonomy" id="1450529"/>
    <lineage>
        <taxon>Eukaryota</taxon>
        <taxon>Fungi</taxon>
        <taxon>Dikarya</taxon>
        <taxon>Ascomycota</taxon>
        <taxon>Pezizomycotina</taxon>
        <taxon>Sordariomycetes</taxon>
        <taxon>Sordariomycetidae</taxon>
        <taxon>Sordariales</taxon>
        <taxon>Chaetomiaceae</taxon>
        <taxon>Trichocladium</taxon>
    </lineage>
</organism>
<dbReference type="PANTHER" id="PTHR35394">
    <property type="entry name" value="DUF3176 DOMAIN-CONTAINING PROTEIN"/>
    <property type="match status" value="1"/>
</dbReference>
<accession>A0AAN6UIY2</accession>
<feature type="non-terminal residue" evidence="2">
    <location>
        <position position="1"/>
    </location>
</feature>
<feature type="transmembrane region" description="Helical" evidence="1">
    <location>
        <begin position="24"/>
        <end position="46"/>
    </location>
</feature>
<proteinExistence type="predicted"/>
<evidence type="ECO:0000256" key="1">
    <source>
        <dbReference type="SAM" id="Phobius"/>
    </source>
</evidence>
<keyword evidence="1" id="KW-0812">Transmembrane</keyword>
<dbReference type="AlphaFoldDB" id="A0AAN6UIY2"/>
<dbReference type="EMBL" id="MU853417">
    <property type="protein sequence ID" value="KAK4132541.1"/>
    <property type="molecule type" value="Genomic_DNA"/>
</dbReference>
<evidence type="ECO:0000313" key="2">
    <source>
        <dbReference type="EMBL" id="KAK4132541.1"/>
    </source>
</evidence>
<reference evidence="2" key="2">
    <citation type="submission" date="2023-05" db="EMBL/GenBank/DDBJ databases">
        <authorList>
            <consortium name="Lawrence Berkeley National Laboratory"/>
            <person name="Steindorff A."/>
            <person name="Hensen N."/>
            <person name="Bonometti L."/>
            <person name="Westerberg I."/>
            <person name="Brannstrom I.O."/>
            <person name="Guillou S."/>
            <person name="Cros-Aarteil S."/>
            <person name="Calhoun S."/>
            <person name="Haridas S."/>
            <person name="Kuo A."/>
            <person name="Mondo S."/>
            <person name="Pangilinan J."/>
            <person name="Riley R."/>
            <person name="Labutti K."/>
            <person name="Andreopoulos B."/>
            <person name="Lipzen A."/>
            <person name="Chen C."/>
            <person name="Yanf M."/>
            <person name="Daum C."/>
            <person name="Ng V."/>
            <person name="Clum A."/>
            <person name="Ohm R."/>
            <person name="Martin F."/>
            <person name="Silar P."/>
            <person name="Natvig D."/>
            <person name="Lalanne C."/>
            <person name="Gautier V."/>
            <person name="Ament-Velasquez S.L."/>
            <person name="Kruys A."/>
            <person name="Hutchinson M.I."/>
            <person name="Powell A.J."/>
            <person name="Barry K."/>
            <person name="Miller A.N."/>
            <person name="Grigoriev I.V."/>
            <person name="Debuchy R."/>
            <person name="Gladieux P."/>
            <person name="Thoren M.H."/>
            <person name="Johannesson H."/>
        </authorList>
    </citation>
    <scope>NUCLEOTIDE SEQUENCE</scope>
    <source>
        <strain evidence="2">CBS 123565</strain>
    </source>
</reference>
<comment type="caution">
    <text evidence="2">The sequence shown here is derived from an EMBL/GenBank/DDBJ whole genome shotgun (WGS) entry which is preliminary data.</text>
</comment>
<evidence type="ECO:0000313" key="3">
    <source>
        <dbReference type="Proteomes" id="UP001304895"/>
    </source>
</evidence>
<name>A0AAN6UIY2_9PEZI</name>
<sequence>IRARSSTSETGIVLSTESYVHIRWAWLSFLAIQLVLSVSFLLGIMIQTAVWNVKVLKGSPTAALLAISADDKAYLEEREHTLLDSSRGEHARERARELRAITCRFVGGDMGWTLDLSKREDG</sequence>
<dbReference type="PANTHER" id="PTHR35394:SF5">
    <property type="entry name" value="DUF3176 DOMAIN-CONTAINING PROTEIN"/>
    <property type="match status" value="1"/>
</dbReference>
<dbReference type="Proteomes" id="UP001304895">
    <property type="component" value="Unassembled WGS sequence"/>
</dbReference>
<keyword evidence="1" id="KW-0472">Membrane</keyword>
<keyword evidence="1" id="KW-1133">Transmembrane helix</keyword>
<keyword evidence="3" id="KW-1185">Reference proteome</keyword>
<reference evidence="2" key="1">
    <citation type="journal article" date="2023" name="Mol. Phylogenet. Evol.">
        <title>Genome-scale phylogeny and comparative genomics of the fungal order Sordariales.</title>
        <authorList>
            <person name="Hensen N."/>
            <person name="Bonometti L."/>
            <person name="Westerberg I."/>
            <person name="Brannstrom I.O."/>
            <person name="Guillou S."/>
            <person name="Cros-Aarteil S."/>
            <person name="Calhoun S."/>
            <person name="Haridas S."/>
            <person name="Kuo A."/>
            <person name="Mondo S."/>
            <person name="Pangilinan J."/>
            <person name="Riley R."/>
            <person name="LaButti K."/>
            <person name="Andreopoulos B."/>
            <person name="Lipzen A."/>
            <person name="Chen C."/>
            <person name="Yan M."/>
            <person name="Daum C."/>
            <person name="Ng V."/>
            <person name="Clum A."/>
            <person name="Steindorff A."/>
            <person name="Ohm R.A."/>
            <person name="Martin F."/>
            <person name="Silar P."/>
            <person name="Natvig D.O."/>
            <person name="Lalanne C."/>
            <person name="Gautier V."/>
            <person name="Ament-Velasquez S.L."/>
            <person name="Kruys A."/>
            <person name="Hutchinson M.I."/>
            <person name="Powell A.J."/>
            <person name="Barry K."/>
            <person name="Miller A.N."/>
            <person name="Grigoriev I.V."/>
            <person name="Debuchy R."/>
            <person name="Gladieux P."/>
            <person name="Hiltunen Thoren M."/>
            <person name="Johannesson H."/>
        </authorList>
    </citation>
    <scope>NUCLEOTIDE SEQUENCE</scope>
    <source>
        <strain evidence="2">CBS 123565</strain>
    </source>
</reference>